<evidence type="ECO:0000256" key="4">
    <source>
        <dbReference type="ARBA" id="ARBA00022692"/>
    </source>
</evidence>
<keyword evidence="4 7" id="KW-0812">Transmembrane</keyword>
<accession>A0A1L9RU22</accession>
<feature type="transmembrane region" description="Helical" evidence="7">
    <location>
        <begin position="139"/>
        <end position="159"/>
    </location>
</feature>
<dbReference type="InterPro" id="IPR011701">
    <property type="entry name" value="MFS"/>
</dbReference>
<dbReference type="OrthoDB" id="5667at2759"/>
<feature type="transmembrane region" description="Helical" evidence="7">
    <location>
        <begin position="409"/>
        <end position="428"/>
    </location>
</feature>
<feature type="transmembrane region" description="Helical" evidence="7">
    <location>
        <begin position="250"/>
        <end position="272"/>
    </location>
</feature>
<feature type="transmembrane region" description="Helical" evidence="7">
    <location>
        <begin position="84"/>
        <end position="107"/>
    </location>
</feature>
<evidence type="ECO:0000256" key="1">
    <source>
        <dbReference type="ARBA" id="ARBA00004141"/>
    </source>
</evidence>
<dbReference type="Pfam" id="PF07690">
    <property type="entry name" value="MFS_1"/>
    <property type="match status" value="1"/>
</dbReference>
<feature type="transmembrane region" description="Helical" evidence="7">
    <location>
        <begin position="339"/>
        <end position="357"/>
    </location>
</feature>
<feature type="transmembrane region" description="Helical" evidence="7">
    <location>
        <begin position="113"/>
        <end position="132"/>
    </location>
</feature>
<sequence length="438" mass="47490">MTFRDNLSVRSLRAEGVLTEKDDEKNVSVKDGEADAPPDGGLTAWCVVLGAWCTSYCSFGWLNSVGIFQEYYQRDILRNYSASTISWIPSLQVFFMLASGPFIGHIYDRHGPRYIILVGTFLHVFGLMMASISKEYYQILLAQGICSAIGAAAIFQPALSSVSGWFDKNRGVAFGVLSTGSSTGGVIFPIMVTHLIKRVGYGWAMRIAAFMILFLLVIANLTVRCRVPPQPKKHKVTARDLYQPLREPNLLLIIMAFALLTFGIFIPINYLVTCAVAQGMSVDLSNYLPSILNAASFFGRFGTGLVADKFGRYNMYIVVCTVTGVLILGLWIPGSSNAASLAFAVFFGFSSGAYVSLSPALVAQISAPSEFGYRNGLMYFFASFPGLTTNPIAGAILSRDHGSFHGMKVFAGVCCLAGTAFVVAARLLNTGPKLLAKF</sequence>
<dbReference type="Proteomes" id="UP000184383">
    <property type="component" value="Unassembled WGS sequence"/>
</dbReference>
<evidence type="ECO:0000256" key="6">
    <source>
        <dbReference type="ARBA" id="ARBA00023136"/>
    </source>
</evidence>
<dbReference type="PROSITE" id="PS50850">
    <property type="entry name" value="MFS"/>
    <property type="match status" value="1"/>
</dbReference>
<reference evidence="10" key="1">
    <citation type="journal article" date="2017" name="Genome Biol.">
        <title>Comparative genomics reveals high biological diversity and specific adaptations in the industrially and medically important fungal genus Aspergillus.</title>
        <authorList>
            <person name="de Vries R.P."/>
            <person name="Riley R."/>
            <person name="Wiebenga A."/>
            <person name="Aguilar-Osorio G."/>
            <person name="Amillis S."/>
            <person name="Uchima C.A."/>
            <person name="Anderluh G."/>
            <person name="Asadollahi M."/>
            <person name="Askin M."/>
            <person name="Barry K."/>
            <person name="Battaglia E."/>
            <person name="Bayram O."/>
            <person name="Benocci T."/>
            <person name="Braus-Stromeyer S.A."/>
            <person name="Caldana C."/>
            <person name="Canovas D."/>
            <person name="Cerqueira G.C."/>
            <person name="Chen F."/>
            <person name="Chen W."/>
            <person name="Choi C."/>
            <person name="Clum A."/>
            <person name="Dos Santos R.A."/>
            <person name="Damasio A.R."/>
            <person name="Diallinas G."/>
            <person name="Emri T."/>
            <person name="Fekete E."/>
            <person name="Flipphi M."/>
            <person name="Freyberg S."/>
            <person name="Gallo A."/>
            <person name="Gournas C."/>
            <person name="Habgood R."/>
            <person name="Hainaut M."/>
            <person name="Harispe M.L."/>
            <person name="Henrissat B."/>
            <person name="Hilden K.S."/>
            <person name="Hope R."/>
            <person name="Hossain A."/>
            <person name="Karabika E."/>
            <person name="Karaffa L."/>
            <person name="Karanyi Z."/>
            <person name="Krasevec N."/>
            <person name="Kuo A."/>
            <person name="Kusch H."/>
            <person name="LaButti K."/>
            <person name="Lagendijk E.L."/>
            <person name="Lapidus A."/>
            <person name="Levasseur A."/>
            <person name="Lindquist E."/>
            <person name="Lipzen A."/>
            <person name="Logrieco A.F."/>
            <person name="MacCabe A."/>
            <person name="Maekelae M.R."/>
            <person name="Malavazi I."/>
            <person name="Melin P."/>
            <person name="Meyer V."/>
            <person name="Mielnichuk N."/>
            <person name="Miskei M."/>
            <person name="Molnar A.P."/>
            <person name="Mule G."/>
            <person name="Ngan C.Y."/>
            <person name="Orejas M."/>
            <person name="Orosz E."/>
            <person name="Ouedraogo J.P."/>
            <person name="Overkamp K.M."/>
            <person name="Park H.-S."/>
            <person name="Perrone G."/>
            <person name="Piumi F."/>
            <person name="Punt P.J."/>
            <person name="Ram A.F."/>
            <person name="Ramon A."/>
            <person name="Rauscher S."/>
            <person name="Record E."/>
            <person name="Riano-Pachon D.M."/>
            <person name="Robert V."/>
            <person name="Roehrig J."/>
            <person name="Ruller R."/>
            <person name="Salamov A."/>
            <person name="Salih N.S."/>
            <person name="Samson R.A."/>
            <person name="Sandor E."/>
            <person name="Sanguinetti M."/>
            <person name="Schuetze T."/>
            <person name="Sepcic K."/>
            <person name="Shelest E."/>
            <person name="Sherlock G."/>
            <person name="Sophianopoulou V."/>
            <person name="Squina F.M."/>
            <person name="Sun H."/>
            <person name="Susca A."/>
            <person name="Todd R.B."/>
            <person name="Tsang A."/>
            <person name="Unkles S.E."/>
            <person name="van de Wiele N."/>
            <person name="van Rossen-Uffink D."/>
            <person name="Oliveira J.V."/>
            <person name="Vesth T.C."/>
            <person name="Visser J."/>
            <person name="Yu J.-H."/>
            <person name="Zhou M."/>
            <person name="Andersen M.R."/>
            <person name="Archer D.B."/>
            <person name="Baker S.E."/>
            <person name="Benoit I."/>
            <person name="Brakhage A.A."/>
            <person name="Braus G.H."/>
            <person name="Fischer R."/>
            <person name="Frisvad J.C."/>
            <person name="Goldman G.H."/>
            <person name="Houbraken J."/>
            <person name="Oakley B."/>
            <person name="Pocsi I."/>
            <person name="Scazzocchio C."/>
            <person name="Seiboth B."/>
            <person name="vanKuyk P.A."/>
            <person name="Wortman J."/>
            <person name="Dyer P.S."/>
            <person name="Grigoriev I.V."/>
        </authorList>
    </citation>
    <scope>NUCLEOTIDE SEQUENCE [LARGE SCALE GENOMIC DNA]</scope>
    <source>
        <strain evidence="10">DTO 134E9</strain>
    </source>
</reference>
<feature type="transmembrane region" description="Helical" evidence="7">
    <location>
        <begin position="171"/>
        <end position="191"/>
    </location>
</feature>
<evidence type="ECO:0000256" key="7">
    <source>
        <dbReference type="SAM" id="Phobius"/>
    </source>
</evidence>
<evidence type="ECO:0000259" key="8">
    <source>
        <dbReference type="PROSITE" id="PS50850"/>
    </source>
</evidence>
<dbReference type="PANTHER" id="PTHR11360">
    <property type="entry name" value="MONOCARBOXYLATE TRANSPORTER"/>
    <property type="match status" value="1"/>
</dbReference>
<comment type="similarity">
    <text evidence="2">Belongs to the major facilitator superfamily. Monocarboxylate porter (TC 2.A.1.13) family.</text>
</comment>
<keyword evidence="5 7" id="KW-1133">Transmembrane helix</keyword>
<dbReference type="GO" id="GO:0022857">
    <property type="term" value="F:transmembrane transporter activity"/>
    <property type="evidence" value="ECO:0007669"/>
    <property type="project" value="InterPro"/>
</dbReference>
<dbReference type="VEuPathDB" id="FungiDB:ASPWEDRAFT_102997"/>
<feature type="domain" description="Major facilitator superfamily (MFS) profile" evidence="8">
    <location>
        <begin position="43"/>
        <end position="438"/>
    </location>
</feature>
<dbReference type="RefSeq" id="XP_040692044.1">
    <property type="nucleotide sequence ID" value="XM_040827530.1"/>
</dbReference>
<dbReference type="InterPro" id="IPR050327">
    <property type="entry name" value="Proton-linked_MCT"/>
</dbReference>
<protein>
    <recommendedName>
        <fullName evidence="8">Major facilitator superfamily (MFS) profile domain-containing protein</fullName>
    </recommendedName>
</protein>
<dbReference type="AlphaFoldDB" id="A0A1L9RU22"/>
<comment type="subcellular location">
    <subcellularLocation>
        <location evidence="1">Membrane</location>
        <topology evidence="1">Multi-pass membrane protein</topology>
    </subcellularLocation>
</comment>
<proteinExistence type="inferred from homology"/>
<feature type="transmembrane region" description="Helical" evidence="7">
    <location>
        <begin position="313"/>
        <end position="332"/>
    </location>
</feature>
<dbReference type="GeneID" id="63743378"/>
<dbReference type="SUPFAM" id="SSF103473">
    <property type="entry name" value="MFS general substrate transporter"/>
    <property type="match status" value="1"/>
</dbReference>
<evidence type="ECO:0000256" key="5">
    <source>
        <dbReference type="ARBA" id="ARBA00022989"/>
    </source>
</evidence>
<dbReference type="PANTHER" id="PTHR11360:SF224">
    <property type="entry name" value="MAJOR FACILITATOR SUPERFAMILY (MFS) PROFILE DOMAIN-CONTAINING PROTEIN-RELATED"/>
    <property type="match status" value="1"/>
</dbReference>
<dbReference type="Gene3D" id="1.20.1250.20">
    <property type="entry name" value="MFS general substrate transporter like domains"/>
    <property type="match status" value="2"/>
</dbReference>
<feature type="transmembrane region" description="Helical" evidence="7">
    <location>
        <begin position="203"/>
        <end position="223"/>
    </location>
</feature>
<dbReference type="InterPro" id="IPR036259">
    <property type="entry name" value="MFS_trans_sf"/>
</dbReference>
<keyword evidence="3" id="KW-0813">Transport</keyword>
<dbReference type="GO" id="GO:0016020">
    <property type="term" value="C:membrane"/>
    <property type="evidence" value="ECO:0007669"/>
    <property type="project" value="UniProtKB-SubCell"/>
</dbReference>
<feature type="transmembrane region" description="Helical" evidence="7">
    <location>
        <begin position="42"/>
        <end position="63"/>
    </location>
</feature>
<evidence type="ECO:0000256" key="3">
    <source>
        <dbReference type="ARBA" id="ARBA00022448"/>
    </source>
</evidence>
<dbReference type="EMBL" id="KV878210">
    <property type="protein sequence ID" value="OJJ38368.1"/>
    <property type="molecule type" value="Genomic_DNA"/>
</dbReference>
<keyword evidence="10" id="KW-1185">Reference proteome</keyword>
<keyword evidence="6 7" id="KW-0472">Membrane</keyword>
<organism evidence="9 10">
    <name type="scientific">Aspergillus wentii DTO 134E9</name>
    <dbReference type="NCBI Taxonomy" id="1073089"/>
    <lineage>
        <taxon>Eukaryota</taxon>
        <taxon>Fungi</taxon>
        <taxon>Dikarya</taxon>
        <taxon>Ascomycota</taxon>
        <taxon>Pezizomycotina</taxon>
        <taxon>Eurotiomycetes</taxon>
        <taxon>Eurotiomycetidae</taxon>
        <taxon>Eurotiales</taxon>
        <taxon>Aspergillaceae</taxon>
        <taxon>Aspergillus</taxon>
        <taxon>Aspergillus subgen. Cremei</taxon>
    </lineage>
</organism>
<dbReference type="CDD" id="cd17352">
    <property type="entry name" value="MFS_MCT_SLC16"/>
    <property type="match status" value="1"/>
</dbReference>
<feature type="transmembrane region" description="Helical" evidence="7">
    <location>
        <begin position="377"/>
        <end position="397"/>
    </location>
</feature>
<evidence type="ECO:0000256" key="2">
    <source>
        <dbReference type="ARBA" id="ARBA00006727"/>
    </source>
</evidence>
<evidence type="ECO:0000313" key="9">
    <source>
        <dbReference type="EMBL" id="OJJ38368.1"/>
    </source>
</evidence>
<evidence type="ECO:0000313" key="10">
    <source>
        <dbReference type="Proteomes" id="UP000184383"/>
    </source>
</evidence>
<gene>
    <name evidence="9" type="ORF">ASPWEDRAFT_102997</name>
</gene>
<name>A0A1L9RU22_ASPWE</name>
<dbReference type="InterPro" id="IPR020846">
    <property type="entry name" value="MFS_dom"/>
</dbReference>